<dbReference type="GO" id="GO:0016874">
    <property type="term" value="F:ligase activity"/>
    <property type="evidence" value="ECO:0007669"/>
    <property type="project" value="UniProtKB-KW"/>
</dbReference>
<evidence type="ECO:0000256" key="2">
    <source>
        <dbReference type="ARBA" id="ARBA00009199"/>
    </source>
</evidence>
<dbReference type="RefSeq" id="WP_230367847.1">
    <property type="nucleotide sequence ID" value="NZ_JAJALK010000016.1"/>
</dbReference>
<dbReference type="SUPFAM" id="SSF75304">
    <property type="entry name" value="Amidase signature (AS) enzymes"/>
    <property type="match status" value="1"/>
</dbReference>
<comment type="caution">
    <text evidence="5">The sequence shown here is derived from an EMBL/GenBank/DDBJ whole genome shotgun (WGS) entry which is preliminary data.</text>
</comment>
<dbReference type="InterPro" id="IPR023631">
    <property type="entry name" value="Amidase_dom"/>
</dbReference>
<dbReference type="InterPro" id="IPR020556">
    <property type="entry name" value="Amidase_CS"/>
</dbReference>
<dbReference type="Pfam" id="PF01425">
    <property type="entry name" value="Amidase"/>
    <property type="match status" value="1"/>
</dbReference>
<evidence type="ECO:0000313" key="5">
    <source>
        <dbReference type="EMBL" id="MDQ0546585.1"/>
    </source>
</evidence>
<dbReference type="InterPro" id="IPR036928">
    <property type="entry name" value="AS_sf"/>
</dbReference>
<dbReference type="PANTHER" id="PTHR11895">
    <property type="entry name" value="TRANSAMIDASE"/>
    <property type="match status" value="1"/>
</dbReference>
<dbReference type="EMBL" id="JAUSWL010000015">
    <property type="protein sequence ID" value="MDQ0546585.1"/>
    <property type="molecule type" value="Genomic_DNA"/>
</dbReference>
<feature type="domain" description="Amidase" evidence="4">
    <location>
        <begin position="26"/>
        <end position="445"/>
    </location>
</feature>
<reference evidence="5" key="1">
    <citation type="submission" date="2023-07" db="EMBL/GenBank/DDBJ databases">
        <title>Genomic Encyclopedia of Type Strains, Phase IV (KMG-IV): sequencing the most valuable type-strain genomes for metagenomic binning, comparative biology and taxonomic classification.</title>
        <authorList>
            <person name="Goeker M."/>
        </authorList>
    </citation>
    <scope>NUCLEOTIDE SEQUENCE</scope>
    <source>
        <strain evidence="5">DSM 19569</strain>
    </source>
</reference>
<dbReference type="PANTHER" id="PTHR11895:SF7">
    <property type="entry name" value="GLUTAMYL-TRNA(GLN) AMIDOTRANSFERASE SUBUNIT A, MITOCHONDRIAL"/>
    <property type="match status" value="1"/>
</dbReference>
<comment type="function">
    <text evidence="1">Hydrolyzes indole-3-acetamide (IAM) into indole-3-acetic acid (IAA).</text>
</comment>
<accession>A0AAJ1WZS7</accession>
<name>A0AAJ1WZS7_9HYPH</name>
<proteinExistence type="inferred from homology"/>
<evidence type="ECO:0000256" key="3">
    <source>
        <dbReference type="ARBA" id="ARBA00021874"/>
    </source>
</evidence>
<gene>
    <name evidence="5" type="ORF">QO001_005537</name>
</gene>
<evidence type="ECO:0000313" key="6">
    <source>
        <dbReference type="Proteomes" id="UP001223420"/>
    </source>
</evidence>
<dbReference type="Gene3D" id="3.90.1300.10">
    <property type="entry name" value="Amidase signature (AS) domain"/>
    <property type="match status" value="1"/>
</dbReference>
<dbReference type="PROSITE" id="PS00571">
    <property type="entry name" value="AMIDASES"/>
    <property type="match status" value="1"/>
</dbReference>
<keyword evidence="5" id="KW-0436">Ligase</keyword>
<sequence length="472" mass="49862">MSDAIWSLPITELARRIAARELSSVELVGAYLDRIGRLDGDLQSFVCLSSSALDAARAADEEIARTGPRGPLHGIPIGIKDNYTTADLPTRAGTSVGALTFPQEDSHCVAKLRAAGAVILGKLRMHEFAWGMVTPPTRNPWDLARVPGGSSGGSGAAVAARLCPAALGSDTGGSIRIPAALCGVVGLKPTYGRIGRSGIVPHSWSLDHAGPLTLTVADAALLLQVLAGPDPADPAAATAPVPDYTAGLDAPVRGLRVAVIRNHFFEAIDADVAAAVEDAIGFFARQGCPVRDVTVPALRYGLGAIYAIELASSTAYHDRNLAQGHVAGFAADVRDLVEMGRFVTGPDYLRAEQARGLIMAEMAAALDEADVIVTPTTPLTAWRTDETTVALAGRPESVLAASWRLTYPFNLTGLPAIALPCGFDRRGLPISLQIAARPFAEATVLRFANRYEQAHDWWRRVPQRARTVAGFF</sequence>
<evidence type="ECO:0000259" key="4">
    <source>
        <dbReference type="Pfam" id="PF01425"/>
    </source>
</evidence>
<dbReference type="Proteomes" id="UP001223420">
    <property type="component" value="Unassembled WGS sequence"/>
</dbReference>
<protein>
    <recommendedName>
        <fullName evidence="3">Indoleacetamide hydrolase</fullName>
    </recommendedName>
</protein>
<organism evidence="5 6">
    <name type="scientific">Methylobacterium brachiatum</name>
    <dbReference type="NCBI Taxonomy" id="269660"/>
    <lineage>
        <taxon>Bacteria</taxon>
        <taxon>Pseudomonadati</taxon>
        <taxon>Pseudomonadota</taxon>
        <taxon>Alphaproteobacteria</taxon>
        <taxon>Hyphomicrobiales</taxon>
        <taxon>Methylobacteriaceae</taxon>
        <taxon>Methylobacterium</taxon>
    </lineage>
</organism>
<dbReference type="InterPro" id="IPR000120">
    <property type="entry name" value="Amidase"/>
</dbReference>
<evidence type="ECO:0000256" key="1">
    <source>
        <dbReference type="ARBA" id="ARBA00003871"/>
    </source>
</evidence>
<dbReference type="AlphaFoldDB" id="A0AAJ1WZS7"/>
<comment type="similarity">
    <text evidence="2">Belongs to the amidase family.</text>
</comment>